<protein>
    <recommendedName>
        <fullName evidence="12">CRISPR-associated endonuclease Cas9</fullName>
        <ecNumber evidence="12">3.1.-.-</ecNumber>
    </recommendedName>
</protein>
<feature type="active site" description="Proton acceptor for HNH nuclease domain" evidence="12">
    <location>
        <position position="909"/>
    </location>
</feature>
<evidence type="ECO:0000256" key="3">
    <source>
        <dbReference type="ARBA" id="ARBA00022723"/>
    </source>
</evidence>
<dbReference type="Pfam" id="PF18541">
    <property type="entry name" value="RuvC_III"/>
    <property type="match status" value="1"/>
</dbReference>
<dbReference type="EC" id="3.1.-.-" evidence="12"/>
<evidence type="ECO:0000256" key="9">
    <source>
        <dbReference type="ARBA" id="ARBA00023125"/>
    </source>
</evidence>
<gene>
    <name evidence="12" type="primary">cas9</name>
    <name evidence="14" type="ORF">ES677_03760</name>
</gene>
<keyword evidence="4 12" id="KW-0255">Endonuclease</keyword>
<evidence type="ECO:0000256" key="8">
    <source>
        <dbReference type="ARBA" id="ARBA00023118"/>
    </source>
</evidence>
<name>A0ABY3MD22_9FLAO</name>
<feature type="binding site" evidence="12">
    <location>
        <position position="1099"/>
    </location>
    <ligand>
        <name>Mg(2+)</name>
        <dbReference type="ChEBI" id="CHEBI:18420"/>
        <label>2</label>
    </ligand>
</feature>
<dbReference type="NCBIfam" id="TIGR01865">
    <property type="entry name" value="cas_Csn1"/>
    <property type="match status" value="1"/>
</dbReference>
<evidence type="ECO:0000256" key="7">
    <source>
        <dbReference type="ARBA" id="ARBA00022884"/>
    </source>
</evidence>
<feature type="binding site" evidence="12">
    <location>
        <position position="787"/>
    </location>
    <ligand>
        <name>Mg(2+)</name>
        <dbReference type="ChEBI" id="CHEBI:18420"/>
        <label>1</label>
    </ligand>
</feature>
<comment type="subunit">
    <text evidence="11 12">Monomer. Binds crRNA and tracrRNA.</text>
</comment>
<keyword evidence="6 12" id="KW-0460">Magnesium</keyword>
<organism evidence="14 15">
    <name type="scientific">Bizionia gelidisalsuginis</name>
    <dbReference type="NCBI Taxonomy" id="291188"/>
    <lineage>
        <taxon>Bacteria</taxon>
        <taxon>Pseudomonadati</taxon>
        <taxon>Bacteroidota</taxon>
        <taxon>Flavobacteriia</taxon>
        <taxon>Flavobacteriales</taxon>
        <taxon>Flavobacteriaceae</taxon>
        <taxon>Bizionia</taxon>
    </lineage>
</organism>
<comment type="domain">
    <text evidence="12">Has 2 endonuclease domains. The discontinuous RuvC-like domain cleaves the target DNA noncomplementary to crRNA while the HNH nuclease domain cleaves the target DNA complementary to crRNA.</text>
</comment>
<evidence type="ECO:0000256" key="5">
    <source>
        <dbReference type="ARBA" id="ARBA00022801"/>
    </source>
</evidence>
<dbReference type="InterPro" id="IPR033114">
    <property type="entry name" value="HNH_CAS9"/>
</dbReference>
<sequence>MKKILGLDLGTNSIGWALIEKNLKKETGEIKAVGTRIIPMSQDVLGKFDSGVSISQTAERTSYRSVRRLTQRNKLRRERLHRVLHQLNLLPRHYDDAIDFQNKLGQFKESTEVKLNYNFNAKGGYEFLFKDAFNEMIEDFKKDNPQLFYLKNNGKETKIPYDWTLYYLRKKALSHKITKEELSWLILNFNQKRGYYQLRGEDDGTDDKTKLKEFKVLKVKEIINSGEKVKGKVLYNVIFENDWLYDRQIVDTIEWENKTKEFIVTTALDAEGNPKIDKEGVFKRSFKKVDSEHDWIAIKSKTEQDIRAANKTVGEFIYETLLKNPTQKIRGSLVKTIERKFYREEFEKIITEQIKHHPEIDINTIIGKENILKCVSELYPRNEAHANNIINKDFNYLFTQDIIFYQRPLKSKKSEIANCQYEIRAFKKVNNKTGAVTKEKQPLKTIAKSHPLFQEFRLWQFLHNLKILIKKTTVDEKIQLDVDVTDTLLTSENDWAALFQYLNTKKELEQKSIIEHLISQKLILKSEKENYRWNYVEDKKYPGNETRVNFSNRLKKVKNLKVEEFLTSEIEFKLWHIIYSVTDKNEYEKALESFAINQNIDKESFVANFKKHPPFKSDYGAYSSKAIKKLLPLMRLGEFWNESNVPVTVLDKIIDIKDRLTSINYDENVFKKDENNLLKTIVDDVIPKQLLKSFIHLEGKNHLAGLNTYQACYLVYERHSESSAITQWKKPDDIVTFLNHFKQHSLRNPIVEQVVTETLRTVRDIWEYHGNSESNYFDEIHIELGREMKNPAGKREEISKRNTQNENNNQRIKGVLKELMTDGVKNIKPYSPSQQEILKIYDEGVSHNPDVSYAAISEDDILKIRKNSNPTPSEINKYKLWLEQGYVSPYTGIVIPLSDLFTTAYQIEHIIPQSRYFDNSLSNKVICESDINEDKSNKTAYEYIAEKGGSIVNGIKVLELEVYERQCQHYFKKNRTKLKNLLSEDIPEGFINRQLNDSRYISKLIKGLLSNIVREDKEQEAMSKNIVPVTGIITSKLKHDWGLNDKWNEIITPRFKRLNEMTNSEDFGSFDKKINTFRVQVPEAISRGFNKKRIDHRHHTLDALVIACCTKEHINYLTSLNTERKNYGLRDRLLIVNKNGHYTKHFKMPWNNFSVDCKKAIEYTIVSFKQNLRVINKTTNKYQSYNDENGNLRLGKDGKPKKDFIRQVKGDSWAVRKPMHKDTVSGQVTVKRIKKGLTNISNYLLDWHLIVDKEIKKQVKKNATTYKCDLKLIKKHLKDNPITIDSSPVTKIKVFEYTKNATATRVALSEKFTRKQLDAITDSGIQQILNNHLLNYLDEKDKETFDLAFNTDGLEQLNKNIIELNNGKKHQPIYKVRLYEEGSKFSISENKASPKSKKMVEAAKGTNLFFSIYWNEDQQKRVYETIPFNIALEHQKQVAHLPKEEQTAVPTDATKGTFLFTLSPNDLVYIPSDEELNNPTLFDVNNLLINQTNRIYKMVSSTGSKCHFINSNVASLIKSYDSKTKIGEFGSLNKLEVTTDLSKPKRIKEHCWKLKIDRLGNIINVIH</sequence>
<dbReference type="InterPro" id="IPR003615">
    <property type="entry name" value="HNH_nuc"/>
</dbReference>
<dbReference type="PROSITE" id="PS51749">
    <property type="entry name" value="HNH_CAS9"/>
    <property type="match status" value="1"/>
</dbReference>
<reference evidence="14 15" key="1">
    <citation type="submission" date="2019-08" db="EMBL/GenBank/DDBJ databases">
        <title>Genomes of Antarctic Bizionia species.</title>
        <authorList>
            <person name="Bowman J.P."/>
        </authorList>
    </citation>
    <scope>NUCLEOTIDE SEQUENCE [LARGE SCALE GENOMIC DNA]</scope>
    <source>
        <strain evidence="14 15">IC164</strain>
    </source>
</reference>
<feature type="binding site" evidence="12">
    <location>
        <position position="783"/>
    </location>
    <ligand>
        <name>Mg(2+)</name>
        <dbReference type="ChEBI" id="CHEBI:18420"/>
        <label>1</label>
    </ligand>
</feature>
<evidence type="ECO:0000256" key="2">
    <source>
        <dbReference type="ARBA" id="ARBA00022722"/>
    </source>
</evidence>
<accession>A0ABY3MD22</accession>
<evidence type="ECO:0000313" key="14">
    <source>
        <dbReference type="EMBL" id="TYC16295.1"/>
    </source>
</evidence>
<comment type="similarity">
    <text evidence="12">Belongs to the CRISPR-associated Cas9 family.</text>
</comment>
<evidence type="ECO:0000256" key="4">
    <source>
        <dbReference type="ARBA" id="ARBA00022759"/>
    </source>
</evidence>
<dbReference type="InterPro" id="IPR036397">
    <property type="entry name" value="RNaseH_sf"/>
</dbReference>
<dbReference type="Gene3D" id="3.30.420.10">
    <property type="entry name" value="Ribonuclease H-like superfamily/Ribonuclease H"/>
    <property type="match status" value="2"/>
</dbReference>
<feature type="domain" description="HNH Cas9-type" evidence="13">
    <location>
        <begin position="831"/>
        <end position="995"/>
    </location>
</feature>
<keyword evidence="10" id="KW-0464">Manganese</keyword>
<evidence type="ECO:0000256" key="1">
    <source>
        <dbReference type="ARBA" id="ARBA00001946"/>
    </source>
</evidence>
<keyword evidence="7 12" id="KW-0694">RNA-binding</keyword>
<proteinExistence type="inferred from homology"/>
<evidence type="ECO:0000256" key="6">
    <source>
        <dbReference type="ARBA" id="ARBA00022842"/>
    </source>
</evidence>
<keyword evidence="5 12" id="KW-0378">Hydrolase</keyword>
<dbReference type="Gene3D" id="1.10.30.50">
    <property type="match status" value="1"/>
</dbReference>
<evidence type="ECO:0000256" key="11">
    <source>
        <dbReference type="ARBA" id="ARBA00046380"/>
    </source>
</evidence>
<comment type="function">
    <text evidence="12">CRISPR (clustered regularly interspaced short palindromic repeat) is an adaptive immune system that provides protection against mobile genetic elements (viruses, transposable elements and conjugative plasmids). CRISPR clusters contain spacers, sequences complementary to antecedent mobile elements, and target invading nucleic acids. CRISPR clusters are transcribed and processed into CRISPR RNA (crRNA). In type II CRISPR systems correct processing of pre-crRNA requires a trans-encoded small RNA (tracrRNA), endogenous ribonuclease 3 (rnc) and this protein. The tracrRNA serves as a guide for ribonuclease 3-aided processing of pre-crRNA. Subsequently Cas9/crRNA/tracrRNA endonucleolytically cleaves linear or circular dsDNA target complementary to the spacer; Cas9 is inactive in the absence of the 2 guide RNAs (gRNA). Cas9 recognizes the protospacer adjacent motif (PAM) in the CRISPR repeat sequences to help distinguish self versus nonself, as targets within the bacterial CRISPR locus do not have PAMs. PAM recognition is also required for catalytic activity.</text>
</comment>
<comment type="cofactor">
    <cofactor evidence="1 12">
        <name>Mg(2+)</name>
        <dbReference type="ChEBI" id="CHEBI:18420"/>
    </cofactor>
</comment>
<dbReference type="HAMAP" id="MF_01480">
    <property type="entry name" value="Cas9"/>
    <property type="match status" value="1"/>
</dbReference>
<dbReference type="Proteomes" id="UP000323621">
    <property type="component" value="Unassembled WGS sequence"/>
</dbReference>
<comment type="caution">
    <text evidence="14">The sequence shown here is derived from an EMBL/GenBank/DDBJ whole genome shotgun (WGS) entry which is preliminary data.</text>
</comment>
<evidence type="ECO:0000256" key="12">
    <source>
        <dbReference type="HAMAP-Rule" id="MF_01480"/>
    </source>
</evidence>
<dbReference type="EMBL" id="VSKN01000003">
    <property type="protein sequence ID" value="TYC16295.1"/>
    <property type="molecule type" value="Genomic_DNA"/>
</dbReference>
<dbReference type="Pfam" id="PF13395">
    <property type="entry name" value="HNH_4"/>
    <property type="match status" value="1"/>
</dbReference>
<keyword evidence="8 12" id="KW-0051">Antiviral defense</keyword>
<feature type="active site" description="For RuvC-like nuclease domain" evidence="12">
    <location>
        <position position="8"/>
    </location>
</feature>
<feature type="binding site" evidence="12">
    <location>
        <position position="787"/>
    </location>
    <ligand>
        <name>Mg(2+)</name>
        <dbReference type="ChEBI" id="CHEBI:18420"/>
        <label>2</label>
    </ligand>
</feature>
<dbReference type="RefSeq" id="WP_148380473.1">
    <property type="nucleotide sequence ID" value="NZ_VSKN01000003.1"/>
</dbReference>
<dbReference type="InterPro" id="IPR041383">
    <property type="entry name" value="RuvC_III"/>
</dbReference>
<dbReference type="InterPro" id="IPR028629">
    <property type="entry name" value="Cas9"/>
</dbReference>
<keyword evidence="2 12" id="KW-0540">Nuclease</keyword>
<keyword evidence="3 12" id="KW-0479">Metal-binding</keyword>
<keyword evidence="15" id="KW-1185">Reference proteome</keyword>
<keyword evidence="9 12" id="KW-0238">DNA-binding</keyword>
<feature type="binding site" evidence="12">
    <location>
        <position position="8"/>
    </location>
    <ligand>
        <name>Mg(2+)</name>
        <dbReference type="ChEBI" id="CHEBI:18420"/>
        <label>1</label>
    </ligand>
</feature>
<evidence type="ECO:0000313" key="15">
    <source>
        <dbReference type="Proteomes" id="UP000323621"/>
    </source>
</evidence>
<evidence type="ECO:0000259" key="13">
    <source>
        <dbReference type="PROSITE" id="PS51749"/>
    </source>
</evidence>
<evidence type="ECO:0000256" key="10">
    <source>
        <dbReference type="ARBA" id="ARBA00023211"/>
    </source>
</evidence>
<feature type="binding site" evidence="12">
    <location>
        <position position="8"/>
    </location>
    <ligand>
        <name>Mg(2+)</name>
        <dbReference type="ChEBI" id="CHEBI:18420"/>
        <label>2</label>
    </ligand>
</feature>